<feature type="region of interest" description="Disordered" evidence="1">
    <location>
        <begin position="419"/>
        <end position="456"/>
    </location>
</feature>
<proteinExistence type="predicted"/>
<keyword evidence="3" id="KW-1185">Reference proteome</keyword>
<organism evidence="2 3">
    <name type="scientific">Durusdinium trenchii</name>
    <dbReference type="NCBI Taxonomy" id="1381693"/>
    <lineage>
        <taxon>Eukaryota</taxon>
        <taxon>Sar</taxon>
        <taxon>Alveolata</taxon>
        <taxon>Dinophyceae</taxon>
        <taxon>Suessiales</taxon>
        <taxon>Symbiodiniaceae</taxon>
        <taxon>Durusdinium</taxon>
    </lineage>
</organism>
<evidence type="ECO:0000313" key="3">
    <source>
        <dbReference type="Proteomes" id="UP001642464"/>
    </source>
</evidence>
<comment type="caution">
    <text evidence="2">The sequence shown here is derived from an EMBL/GenBank/DDBJ whole genome shotgun (WGS) entry which is preliminary data.</text>
</comment>
<reference evidence="2 3" key="1">
    <citation type="submission" date="2024-02" db="EMBL/GenBank/DDBJ databases">
        <authorList>
            <person name="Chen Y."/>
            <person name="Shah S."/>
            <person name="Dougan E. K."/>
            <person name="Thang M."/>
            <person name="Chan C."/>
        </authorList>
    </citation>
    <scope>NUCLEOTIDE SEQUENCE [LARGE SCALE GENOMIC DNA]</scope>
</reference>
<name>A0ABP0LPZ4_9DINO</name>
<evidence type="ECO:0000313" key="2">
    <source>
        <dbReference type="EMBL" id="CAK9040624.1"/>
    </source>
</evidence>
<gene>
    <name evidence="2" type="ORF">SCF082_LOCUS23578</name>
</gene>
<feature type="compositionally biased region" description="Polar residues" evidence="1">
    <location>
        <begin position="131"/>
        <end position="145"/>
    </location>
</feature>
<dbReference type="Proteomes" id="UP001642464">
    <property type="component" value="Unassembled WGS sequence"/>
</dbReference>
<feature type="region of interest" description="Disordered" evidence="1">
    <location>
        <begin position="199"/>
        <end position="240"/>
    </location>
</feature>
<protein>
    <submittedName>
        <fullName evidence="2">Vacuolar membrane protein</fullName>
    </submittedName>
</protein>
<feature type="compositionally biased region" description="Basic and acidic residues" evidence="1">
    <location>
        <begin position="427"/>
        <end position="437"/>
    </location>
</feature>
<evidence type="ECO:0000256" key="1">
    <source>
        <dbReference type="SAM" id="MobiDB-lite"/>
    </source>
</evidence>
<feature type="non-terminal residue" evidence="2">
    <location>
        <position position="1"/>
    </location>
</feature>
<dbReference type="EMBL" id="CAXAMM010017202">
    <property type="protein sequence ID" value="CAK9040624.1"/>
    <property type="molecule type" value="Genomic_DNA"/>
</dbReference>
<sequence length="456" mass="49152">ATVFHLAETEMETSRGRLLGTTAVLLADVCWELVDLFIRAHSLRSSQAFELIKFTLDGQACRPRRSSLLASAEAWINEAMDEDTAGDYATADDQADVGGLPVQLDHQEEQPVETLSELELLRRRVAELEMQAQSPTPGRASSYTPGFSKVDNLDPGSRRGVLRSGATPPKASEQDLLRLQQLAGGVPSRLGAHERVLRVPTGTSPGSIAAGRGLGSHNRAGARGRPEGVGGGSAGSHAAHDGPLVLQMKQLQLLTRQTQQKSYDPIHQALGGSSSTEAGSSGGGIKGCFAREAYVKVVRDLERLGEVVQKNASEELGLDMAYILAAGWEIGFRSGNRQLQGFCCRSLLFIDQTANDAGRIHLSWLLTSLPEPNYALTQKNKVRVGMVPFTRLAQPSWISANVAYLKDLDFIEARIKTTGQAANQPPAKKEDAEDPNPRKPWKKKKGKEDAGSTTAS</sequence>
<accession>A0ABP0LPZ4</accession>
<feature type="region of interest" description="Disordered" evidence="1">
    <location>
        <begin position="129"/>
        <end position="174"/>
    </location>
</feature>